<evidence type="ECO:0000313" key="1">
    <source>
        <dbReference type="EMBL" id="GAA2930017.1"/>
    </source>
</evidence>
<reference evidence="1 2" key="1">
    <citation type="journal article" date="2019" name="Int. J. Syst. Evol. Microbiol.">
        <title>The Global Catalogue of Microorganisms (GCM) 10K type strain sequencing project: providing services to taxonomists for standard genome sequencing and annotation.</title>
        <authorList>
            <consortium name="The Broad Institute Genomics Platform"/>
            <consortium name="The Broad Institute Genome Sequencing Center for Infectious Disease"/>
            <person name="Wu L."/>
            <person name="Ma J."/>
        </authorList>
    </citation>
    <scope>NUCLEOTIDE SEQUENCE [LARGE SCALE GENOMIC DNA]</scope>
    <source>
        <strain evidence="1 2">JCM 9088</strain>
    </source>
</reference>
<gene>
    <name evidence="1" type="ORF">GCM10010446_13310</name>
</gene>
<evidence type="ECO:0008006" key="3">
    <source>
        <dbReference type="Google" id="ProtNLM"/>
    </source>
</evidence>
<accession>A0ABN3WYF9</accession>
<proteinExistence type="predicted"/>
<dbReference type="EMBL" id="BAAAUD010000013">
    <property type="protein sequence ID" value="GAA2930017.1"/>
    <property type="molecule type" value="Genomic_DNA"/>
</dbReference>
<organism evidence="1 2">
    <name type="scientific">Streptomyces enissocaesilis</name>
    <dbReference type="NCBI Taxonomy" id="332589"/>
    <lineage>
        <taxon>Bacteria</taxon>
        <taxon>Bacillati</taxon>
        <taxon>Actinomycetota</taxon>
        <taxon>Actinomycetes</taxon>
        <taxon>Kitasatosporales</taxon>
        <taxon>Streptomycetaceae</taxon>
        <taxon>Streptomyces</taxon>
        <taxon>Streptomyces rochei group</taxon>
    </lineage>
</organism>
<protein>
    <recommendedName>
        <fullName evidence="3">Anti-sigma factor</fullName>
    </recommendedName>
</protein>
<dbReference type="Proteomes" id="UP001500403">
    <property type="component" value="Unassembled WGS sequence"/>
</dbReference>
<name>A0ABN3WYF9_9ACTN</name>
<evidence type="ECO:0000313" key="2">
    <source>
        <dbReference type="Proteomes" id="UP001500403"/>
    </source>
</evidence>
<keyword evidence="2" id="KW-1185">Reference proteome</keyword>
<comment type="caution">
    <text evidence="1">The sequence shown here is derived from an EMBL/GenBank/DDBJ whole genome shotgun (WGS) entry which is preliminary data.</text>
</comment>
<sequence length="59" mass="5984">MADSTDQAAAGEEAGATGLEQAWDAFTLHIRDCATCRSGIDCSVAAGLKATLRDARAAA</sequence>
<dbReference type="RefSeq" id="WP_344492116.1">
    <property type="nucleotide sequence ID" value="NZ_BAAAUD010000013.1"/>
</dbReference>